<evidence type="ECO:0000256" key="1">
    <source>
        <dbReference type="ARBA" id="ARBA00004141"/>
    </source>
</evidence>
<feature type="domain" description="EamA" evidence="7">
    <location>
        <begin position="156"/>
        <end position="286"/>
    </location>
</feature>
<evidence type="ECO:0000256" key="3">
    <source>
        <dbReference type="ARBA" id="ARBA00022692"/>
    </source>
</evidence>
<dbReference type="PANTHER" id="PTHR22911">
    <property type="entry name" value="ACYL-MALONYL CONDENSING ENZYME-RELATED"/>
    <property type="match status" value="1"/>
</dbReference>
<feature type="transmembrane region" description="Helical" evidence="6">
    <location>
        <begin position="215"/>
        <end position="232"/>
    </location>
</feature>
<feature type="transmembrane region" description="Helical" evidence="6">
    <location>
        <begin position="155"/>
        <end position="175"/>
    </location>
</feature>
<dbReference type="PANTHER" id="PTHR22911:SF6">
    <property type="entry name" value="SOLUTE CARRIER FAMILY 35 MEMBER G1"/>
    <property type="match status" value="1"/>
</dbReference>
<evidence type="ECO:0000313" key="8">
    <source>
        <dbReference type="EMBL" id="SMX46758.1"/>
    </source>
</evidence>
<dbReference type="Proteomes" id="UP000202922">
    <property type="component" value="Unassembled WGS sequence"/>
</dbReference>
<dbReference type="Pfam" id="PF00892">
    <property type="entry name" value="EamA"/>
    <property type="match status" value="2"/>
</dbReference>
<name>A0A238KVN9_9RHOB</name>
<dbReference type="RefSeq" id="WP_093968274.1">
    <property type="nucleotide sequence ID" value="NZ_FXYE01000002.1"/>
</dbReference>
<organism evidence="8 9">
    <name type="scientific">Actibacterium lipolyticum</name>
    <dbReference type="NCBI Taxonomy" id="1524263"/>
    <lineage>
        <taxon>Bacteria</taxon>
        <taxon>Pseudomonadati</taxon>
        <taxon>Pseudomonadota</taxon>
        <taxon>Alphaproteobacteria</taxon>
        <taxon>Rhodobacterales</taxon>
        <taxon>Roseobacteraceae</taxon>
        <taxon>Actibacterium</taxon>
    </lineage>
</organism>
<feature type="transmembrane region" description="Helical" evidence="6">
    <location>
        <begin position="98"/>
        <end position="115"/>
    </location>
</feature>
<dbReference type="InterPro" id="IPR037185">
    <property type="entry name" value="EmrE-like"/>
</dbReference>
<dbReference type="SUPFAM" id="SSF103481">
    <property type="entry name" value="Multidrug resistance efflux transporter EmrE"/>
    <property type="match status" value="2"/>
</dbReference>
<evidence type="ECO:0000256" key="5">
    <source>
        <dbReference type="ARBA" id="ARBA00023136"/>
    </source>
</evidence>
<sequence length="308" mass="32728">MQPARAIAFKLASVTLFVVMSSLIKSVSEHVPPGESVFFRSLFALPVIIAWLAARQELSVGLRTSNPLGHFWRGLVGSMAMGLMFAGLGLLPLPEVTAIGYAAPLLVVIFAAMFLGEEVRVFRLAAVGMGLVGVLIVLSPRLTAFSNNDMDASQTLGAVVVLGGATCAALAQVFVRKLVHTERTAAIVFWFSVTGTILSLATIPFGWVVPAPREAAYLILAGLLGGVAQIFLTSSYRYADASVVAPFDYASMLLALLIGYFVFDEVPTPIMLSGAGLVIAAGVMIIWRERQLGLERSKQRKGMAPGGK</sequence>
<feature type="domain" description="EamA" evidence="7">
    <location>
        <begin position="7"/>
        <end position="138"/>
    </location>
</feature>
<feature type="transmembrane region" description="Helical" evidence="6">
    <location>
        <begin position="269"/>
        <end position="287"/>
    </location>
</feature>
<feature type="transmembrane region" description="Helical" evidence="6">
    <location>
        <begin position="187"/>
        <end position="209"/>
    </location>
</feature>
<feature type="transmembrane region" description="Helical" evidence="6">
    <location>
        <begin position="75"/>
        <end position="92"/>
    </location>
</feature>
<keyword evidence="4 6" id="KW-1133">Transmembrane helix</keyword>
<feature type="transmembrane region" description="Helical" evidence="6">
    <location>
        <begin position="37"/>
        <end position="54"/>
    </location>
</feature>
<accession>A0A238KVN9</accession>
<dbReference type="InterPro" id="IPR000620">
    <property type="entry name" value="EamA_dom"/>
</dbReference>
<evidence type="ECO:0000313" key="9">
    <source>
        <dbReference type="Proteomes" id="UP000202922"/>
    </source>
</evidence>
<feature type="transmembrane region" description="Helical" evidence="6">
    <location>
        <begin position="244"/>
        <end position="263"/>
    </location>
</feature>
<evidence type="ECO:0000256" key="4">
    <source>
        <dbReference type="ARBA" id="ARBA00022989"/>
    </source>
</evidence>
<keyword evidence="9" id="KW-1185">Reference proteome</keyword>
<keyword evidence="3 6" id="KW-0812">Transmembrane</keyword>
<protein>
    <submittedName>
        <fullName evidence="8">Riboflavin transporter</fullName>
    </submittedName>
</protein>
<evidence type="ECO:0000259" key="7">
    <source>
        <dbReference type="Pfam" id="PF00892"/>
    </source>
</evidence>
<evidence type="ECO:0000256" key="6">
    <source>
        <dbReference type="SAM" id="Phobius"/>
    </source>
</evidence>
<keyword evidence="5 6" id="KW-0472">Membrane</keyword>
<dbReference type="AlphaFoldDB" id="A0A238KVN9"/>
<dbReference type="OrthoDB" id="8478503at2"/>
<feature type="transmembrane region" description="Helical" evidence="6">
    <location>
        <begin position="122"/>
        <end position="143"/>
    </location>
</feature>
<proteinExistence type="inferred from homology"/>
<comment type="subcellular location">
    <subcellularLocation>
        <location evidence="1">Membrane</location>
        <topology evidence="1">Multi-pass membrane protein</topology>
    </subcellularLocation>
</comment>
<dbReference type="EMBL" id="FXYE01000002">
    <property type="protein sequence ID" value="SMX46758.1"/>
    <property type="molecule type" value="Genomic_DNA"/>
</dbReference>
<comment type="similarity">
    <text evidence="2">Belongs to the drug/metabolite transporter (DMT) superfamily. 10 TMS drug/metabolite exporter (DME) (TC 2.A.7.3) family.</text>
</comment>
<dbReference type="GO" id="GO:0016020">
    <property type="term" value="C:membrane"/>
    <property type="evidence" value="ECO:0007669"/>
    <property type="project" value="UniProtKB-SubCell"/>
</dbReference>
<evidence type="ECO:0000256" key="2">
    <source>
        <dbReference type="ARBA" id="ARBA00009853"/>
    </source>
</evidence>
<reference evidence="9" key="1">
    <citation type="submission" date="2017-05" db="EMBL/GenBank/DDBJ databases">
        <authorList>
            <person name="Rodrigo-Torres L."/>
            <person name="Arahal R. D."/>
            <person name="Lucena T."/>
        </authorList>
    </citation>
    <scope>NUCLEOTIDE SEQUENCE [LARGE SCALE GENOMIC DNA]</scope>
    <source>
        <strain evidence="9">CECT 8621</strain>
    </source>
</reference>
<gene>
    <name evidence="8" type="primary">ribN_5</name>
    <name evidence="8" type="ORF">COL8621_03239</name>
</gene>